<organism evidence="2 3">
    <name type="scientific">Steinernema carpocapsae</name>
    <name type="common">Entomopathogenic nematode</name>
    <dbReference type="NCBI Taxonomy" id="34508"/>
    <lineage>
        <taxon>Eukaryota</taxon>
        <taxon>Metazoa</taxon>
        <taxon>Ecdysozoa</taxon>
        <taxon>Nematoda</taxon>
        <taxon>Chromadorea</taxon>
        <taxon>Rhabditida</taxon>
        <taxon>Tylenchina</taxon>
        <taxon>Panagrolaimomorpha</taxon>
        <taxon>Strongyloidoidea</taxon>
        <taxon>Steinernematidae</taxon>
        <taxon>Steinernema</taxon>
    </lineage>
</organism>
<gene>
    <name evidence="2" type="ORF">L596_029139</name>
</gene>
<dbReference type="Proteomes" id="UP000298663">
    <property type="component" value="Unassembled WGS sequence"/>
</dbReference>
<dbReference type="AlphaFoldDB" id="A0A4U5LTR8"/>
<evidence type="ECO:0000256" key="1">
    <source>
        <dbReference type="SAM" id="MobiDB-lite"/>
    </source>
</evidence>
<protein>
    <submittedName>
        <fullName evidence="2">Uncharacterized protein</fullName>
    </submittedName>
</protein>
<keyword evidence="3" id="KW-1185">Reference proteome</keyword>
<sequence length="133" mass="15093">MSAFMFRKRWKRKAGRTRNPPSKKRSTSSAEALDAQIYLDTKFSATRDHQIIDLTMSPSTSGTFNTLKLFKSLFRGKQLGVGKERTIKKGEMEAAKNALESITEAVFKDMKRKLLEEKKIDVPRTGVCSYPSL</sequence>
<dbReference type="EMBL" id="AZBU02000012">
    <property type="protein sequence ID" value="TKR59477.1"/>
    <property type="molecule type" value="Genomic_DNA"/>
</dbReference>
<accession>A0A4U5LTR8</accession>
<proteinExistence type="predicted"/>
<feature type="region of interest" description="Disordered" evidence="1">
    <location>
        <begin position="1"/>
        <end position="30"/>
    </location>
</feature>
<name>A0A4U5LTR8_STECR</name>
<comment type="caution">
    <text evidence="2">The sequence shown here is derived from an EMBL/GenBank/DDBJ whole genome shotgun (WGS) entry which is preliminary data.</text>
</comment>
<evidence type="ECO:0000313" key="2">
    <source>
        <dbReference type="EMBL" id="TKR59477.1"/>
    </source>
</evidence>
<reference evidence="2 3" key="1">
    <citation type="journal article" date="2015" name="Genome Biol.">
        <title>Comparative genomics of Steinernema reveals deeply conserved gene regulatory networks.</title>
        <authorList>
            <person name="Dillman A.R."/>
            <person name="Macchietto M."/>
            <person name="Porter C.F."/>
            <person name="Rogers A."/>
            <person name="Williams B."/>
            <person name="Antoshechkin I."/>
            <person name="Lee M.M."/>
            <person name="Goodwin Z."/>
            <person name="Lu X."/>
            <person name="Lewis E.E."/>
            <person name="Goodrich-Blair H."/>
            <person name="Stock S.P."/>
            <person name="Adams B.J."/>
            <person name="Sternberg P.W."/>
            <person name="Mortazavi A."/>
        </authorList>
    </citation>
    <scope>NUCLEOTIDE SEQUENCE [LARGE SCALE GENOMIC DNA]</scope>
    <source>
        <strain evidence="2 3">ALL</strain>
    </source>
</reference>
<feature type="compositionally biased region" description="Basic residues" evidence="1">
    <location>
        <begin position="1"/>
        <end position="26"/>
    </location>
</feature>
<evidence type="ECO:0000313" key="3">
    <source>
        <dbReference type="Proteomes" id="UP000298663"/>
    </source>
</evidence>
<reference evidence="2 3" key="2">
    <citation type="journal article" date="2019" name="G3 (Bethesda)">
        <title>Hybrid Assembly of the Genome of the Entomopathogenic Nematode Steinernema carpocapsae Identifies the X-Chromosome.</title>
        <authorList>
            <person name="Serra L."/>
            <person name="Macchietto M."/>
            <person name="Macias-Munoz A."/>
            <person name="McGill C.J."/>
            <person name="Rodriguez I.M."/>
            <person name="Rodriguez B."/>
            <person name="Murad R."/>
            <person name="Mortazavi A."/>
        </authorList>
    </citation>
    <scope>NUCLEOTIDE SEQUENCE [LARGE SCALE GENOMIC DNA]</scope>
    <source>
        <strain evidence="2 3">ALL</strain>
    </source>
</reference>